<dbReference type="Proteomes" id="UP001055811">
    <property type="component" value="Linkage Group LG08"/>
</dbReference>
<accession>A0ACB8ZRS0</accession>
<evidence type="ECO:0000313" key="2">
    <source>
        <dbReference type="Proteomes" id="UP001055811"/>
    </source>
</evidence>
<comment type="caution">
    <text evidence="1">The sequence shown here is derived from an EMBL/GenBank/DDBJ whole genome shotgun (WGS) entry which is preliminary data.</text>
</comment>
<protein>
    <submittedName>
        <fullName evidence="1">Uncharacterized protein</fullName>
    </submittedName>
</protein>
<dbReference type="EMBL" id="CM042016">
    <property type="protein sequence ID" value="KAI3700050.1"/>
    <property type="molecule type" value="Genomic_DNA"/>
</dbReference>
<organism evidence="1 2">
    <name type="scientific">Cichorium intybus</name>
    <name type="common">Chicory</name>
    <dbReference type="NCBI Taxonomy" id="13427"/>
    <lineage>
        <taxon>Eukaryota</taxon>
        <taxon>Viridiplantae</taxon>
        <taxon>Streptophyta</taxon>
        <taxon>Embryophyta</taxon>
        <taxon>Tracheophyta</taxon>
        <taxon>Spermatophyta</taxon>
        <taxon>Magnoliopsida</taxon>
        <taxon>eudicotyledons</taxon>
        <taxon>Gunneridae</taxon>
        <taxon>Pentapetalae</taxon>
        <taxon>asterids</taxon>
        <taxon>campanulids</taxon>
        <taxon>Asterales</taxon>
        <taxon>Asteraceae</taxon>
        <taxon>Cichorioideae</taxon>
        <taxon>Cichorieae</taxon>
        <taxon>Cichoriinae</taxon>
        <taxon>Cichorium</taxon>
    </lineage>
</organism>
<gene>
    <name evidence="1" type="ORF">L2E82_44665</name>
</gene>
<reference evidence="2" key="1">
    <citation type="journal article" date="2022" name="Mol. Ecol. Resour.">
        <title>The genomes of chicory, endive, great burdock and yacon provide insights into Asteraceae palaeo-polyploidization history and plant inulin production.</title>
        <authorList>
            <person name="Fan W."/>
            <person name="Wang S."/>
            <person name="Wang H."/>
            <person name="Wang A."/>
            <person name="Jiang F."/>
            <person name="Liu H."/>
            <person name="Zhao H."/>
            <person name="Xu D."/>
            <person name="Zhang Y."/>
        </authorList>
    </citation>
    <scope>NUCLEOTIDE SEQUENCE [LARGE SCALE GENOMIC DNA]</scope>
    <source>
        <strain evidence="2">cv. Punajuju</strain>
    </source>
</reference>
<sequence length="76" mass="8256">MLISTTLKTTGGIASPLHVLLLRSAVIYTQEPSSTLHLLRYAPSSPICTFFADLLVSADPVLYIETIYATLGNCDR</sequence>
<name>A0ACB8ZRS0_CICIN</name>
<keyword evidence="2" id="KW-1185">Reference proteome</keyword>
<evidence type="ECO:0000313" key="1">
    <source>
        <dbReference type="EMBL" id="KAI3700050.1"/>
    </source>
</evidence>
<proteinExistence type="predicted"/>
<reference evidence="1 2" key="2">
    <citation type="journal article" date="2022" name="Mol. Ecol. Resour.">
        <title>The genomes of chicory, endive, great burdock and yacon provide insights into Asteraceae paleo-polyploidization history and plant inulin production.</title>
        <authorList>
            <person name="Fan W."/>
            <person name="Wang S."/>
            <person name="Wang H."/>
            <person name="Wang A."/>
            <person name="Jiang F."/>
            <person name="Liu H."/>
            <person name="Zhao H."/>
            <person name="Xu D."/>
            <person name="Zhang Y."/>
        </authorList>
    </citation>
    <scope>NUCLEOTIDE SEQUENCE [LARGE SCALE GENOMIC DNA]</scope>
    <source>
        <strain evidence="2">cv. Punajuju</strain>
        <tissue evidence="1">Leaves</tissue>
    </source>
</reference>